<evidence type="ECO:0000313" key="1">
    <source>
        <dbReference type="EMBL" id="KAJ9093487.1"/>
    </source>
</evidence>
<comment type="caution">
    <text evidence="1">The sequence shown here is derived from an EMBL/GenBank/DDBJ whole genome shotgun (WGS) entry which is preliminary data.</text>
</comment>
<sequence>MDVKLAVRVVSAAATAAAAWSIADVGENVEEGVERGEGGASGDASDEPIGWRRSRLRSGISGSGGMYAGDGVMWPVIWMVANVIIGEETSLLLVRVVAGSASAGAEEWEACDSEIVASGDRKRGVIGVAVPPLPPASSSPSSSLVRSES</sequence>
<keyword evidence="2" id="KW-1185">Reference proteome</keyword>
<protein>
    <submittedName>
        <fullName evidence="1">Uncharacterized protein</fullName>
    </submittedName>
</protein>
<name>A0ACC2V2M1_9TREE</name>
<dbReference type="Proteomes" id="UP001241377">
    <property type="component" value="Unassembled WGS sequence"/>
</dbReference>
<dbReference type="EMBL" id="JASBWR010000123">
    <property type="protein sequence ID" value="KAJ9093487.1"/>
    <property type="molecule type" value="Genomic_DNA"/>
</dbReference>
<proteinExistence type="predicted"/>
<organism evidence="1 2">
    <name type="scientific">Naganishia cerealis</name>
    <dbReference type="NCBI Taxonomy" id="610337"/>
    <lineage>
        <taxon>Eukaryota</taxon>
        <taxon>Fungi</taxon>
        <taxon>Dikarya</taxon>
        <taxon>Basidiomycota</taxon>
        <taxon>Agaricomycotina</taxon>
        <taxon>Tremellomycetes</taxon>
        <taxon>Filobasidiales</taxon>
        <taxon>Filobasidiaceae</taxon>
        <taxon>Naganishia</taxon>
    </lineage>
</organism>
<reference evidence="1" key="1">
    <citation type="submission" date="2023-04" db="EMBL/GenBank/DDBJ databases">
        <title>Draft Genome sequencing of Naganishia species isolated from polar environments using Oxford Nanopore Technology.</title>
        <authorList>
            <person name="Leo P."/>
            <person name="Venkateswaran K."/>
        </authorList>
    </citation>
    <scope>NUCLEOTIDE SEQUENCE</scope>
    <source>
        <strain evidence="1">MNA-CCFEE 5261</strain>
    </source>
</reference>
<accession>A0ACC2V2M1</accession>
<gene>
    <name evidence="1" type="ORF">QFC19_008346</name>
</gene>
<evidence type="ECO:0000313" key="2">
    <source>
        <dbReference type="Proteomes" id="UP001241377"/>
    </source>
</evidence>